<sequence>MATMHLRTVRVLAWRHEGADWVKSGEMRGPSVGHEHSPTRTPNHAHRSTEEANHRPKRRARSIGCPQTITSDAATTSLAVTKGMPQRR</sequence>
<comment type="caution">
    <text evidence="2">The sequence shown here is derived from an EMBL/GenBank/DDBJ whole genome shotgun (WGS) entry which is preliminary data.</text>
</comment>
<dbReference type="Proteomes" id="UP001149074">
    <property type="component" value="Unassembled WGS sequence"/>
</dbReference>
<protein>
    <submittedName>
        <fullName evidence="2">Uncharacterized protein</fullName>
    </submittedName>
</protein>
<dbReference type="RefSeq" id="XP_056470468.1">
    <property type="nucleotide sequence ID" value="XM_056623052.1"/>
</dbReference>
<feature type="region of interest" description="Disordered" evidence="1">
    <location>
        <begin position="23"/>
        <end position="88"/>
    </location>
</feature>
<gene>
    <name evidence="2" type="ORF">N7532_010561</name>
</gene>
<dbReference type="EMBL" id="JAPQKI010000010">
    <property type="protein sequence ID" value="KAJ5085790.1"/>
    <property type="molecule type" value="Genomic_DNA"/>
</dbReference>
<feature type="compositionally biased region" description="Polar residues" evidence="1">
    <location>
        <begin position="65"/>
        <end position="79"/>
    </location>
</feature>
<name>A0A9W9EQ18_9EURO</name>
<evidence type="ECO:0000313" key="3">
    <source>
        <dbReference type="Proteomes" id="UP001149074"/>
    </source>
</evidence>
<dbReference type="AlphaFoldDB" id="A0A9W9EQ18"/>
<accession>A0A9W9EQ18</accession>
<reference evidence="2" key="1">
    <citation type="submission" date="2022-11" db="EMBL/GenBank/DDBJ databases">
        <authorList>
            <person name="Petersen C."/>
        </authorList>
    </citation>
    <scope>NUCLEOTIDE SEQUENCE</scope>
    <source>
        <strain evidence="2">IBT 30761</strain>
    </source>
</reference>
<proteinExistence type="predicted"/>
<evidence type="ECO:0000256" key="1">
    <source>
        <dbReference type="SAM" id="MobiDB-lite"/>
    </source>
</evidence>
<evidence type="ECO:0000313" key="2">
    <source>
        <dbReference type="EMBL" id="KAJ5085790.1"/>
    </source>
</evidence>
<keyword evidence="3" id="KW-1185">Reference proteome</keyword>
<reference evidence="2" key="2">
    <citation type="journal article" date="2023" name="IMA Fungus">
        <title>Comparative genomic study of the Penicillium genus elucidates a diverse pangenome and 15 lateral gene transfer events.</title>
        <authorList>
            <person name="Petersen C."/>
            <person name="Sorensen T."/>
            <person name="Nielsen M.R."/>
            <person name="Sondergaard T.E."/>
            <person name="Sorensen J.L."/>
            <person name="Fitzpatrick D.A."/>
            <person name="Frisvad J.C."/>
            <person name="Nielsen K.L."/>
        </authorList>
    </citation>
    <scope>NUCLEOTIDE SEQUENCE</scope>
    <source>
        <strain evidence="2">IBT 30761</strain>
    </source>
</reference>
<dbReference type="GeneID" id="81362031"/>
<organism evidence="2 3">
    <name type="scientific">Penicillium argentinense</name>
    <dbReference type="NCBI Taxonomy" id="1131581"/>
    <lineage>
        <taxon>Eukaryota</taxon>
        <taxon>Fungi</taxon>
        <taxon>Dikarya</taxon>
        <taxon>Ascomycota</taxon>
        <taxon>Pezizomycotina</taxon>
        <taxon>Eurotiomycetes</taxon>
        <taxon>Eurotiomycetidae</taxon>
        <taxon>Eurotiales</taxon>
        <taxon>Aspergillaceae</taxon>
        <taxon>Penicillium</taxon>
    </lineage>
</organism>